<evidence type="ECO:0000313" key="3">
    <source>
        <dbReference type="EMBL" id="AWM32484.1"/>
    </source>
</evidence>
<evidence type="ECO:0000256" key="2">
    <source>
        <dbReference type="SAM" id="SignalP"/>
    </source>
</evidence>
<dbReference type="EMBL" id="CP029145">
    <property type="protein sequence ID" value="AWM32484.1"/>
    <property type="molecule type" value="Genomic_DNA"/>
</dbReference>
<accession>A0A2Z3GSZ0</accession>
<dbReference type="InterPro" id="IPR029044">
    <property type="entry name" value="Nucleotide-diphossugar_trans"/>
</dbReference>
<reference evidence="4" key="1">
    <citation type="submission" date="2018-04" db="EMBL/GenBank/DDBJ databases">
        <title>Complete genome of Antarctic heterotrophic bacterium Hymenobacter nivis.</title>
        <authorList>
            <person name="Terashima M."/>
        </authorList>
    </citation>
    <scope>NUCLEOTIDE SEQUENCE [LARGE SCALE GENOMIC DNA]</scope>
    <source>
        <strain evidence="4">NBRC 111535</strain>
    </source>
</reference>
<name>A0A2Z3GSZ0_9BACT</name>
<dbReference type="SUPFAM" id="SSF53448">
    <property type="entry name" value="Nucleotide-diphospho-sugar transferases"/>
    <property type="match status" value="1"/>
</dbReference>
<dbReference type="AlphaFoldDB" id="A0A2Z3GSZ0"/>
<evidence type="ECO:0000256" key="1">
    <source>
        <dbReference type="SAM" id="MobiDB-lite"/>
    </source>
</evidence>
<dbReference type="Proteomes" id="UP000245999">
    <property type="component" value="Chromosome"/>
</dbReference>
<proteinExistence type="predicted"/>
<keyword evidence="2" id="KW-0732">Signal</keyword>
<sequence>MAGVYRALRQIRLFTPILAAPTSNPSALPTSLPVSTVALLLFTRSAGQDATHKRFSSHGPRGGNAAIAAQLISHATTVARQVGVNFICVDSSRQTGNTFGERLSGAMQQVFASGYEQLLVIGNDCPQLDAARLRQAIAALARTGAVLGPATDGGVYLLGIARAHFEVCAWAALPWQTATLGRALTRQLRASGAAVEQLPELADIDNEQDLAHALRQVLPWVLRRTLRQLRRGPAAVPENPVPACGSGAAPAQPHRGPPAR</sequence>
<dbReference type="InterPro" id="IPR018641">
    <property type="entry name" value="Trfase_1_rSAM/seldom-assoc"/>
</dbReference>
<organism evidence="3 4">
    <name type="scientific">Hymenobacter nivis</name>
    <dbReference type="NCBI Taxonomy" id="1850093"/>
    <lineage>
        <taxon>Bacteria</taxon>
        <taxon>Pseudomonadati</taxon>
        <taxon>Bacteroidota</taxon>
        <taxon>Cytophagia</taxon>
        <taxon>Cytophagales</taxon>
        <taxon>Hymenobacteraceae</taxon>
        <taxon>Hymenobacter</taxon>
    </lineage>
</organism>
<dbReference type="Gene3D" id="3.90.550.10">
    <property type="entry name" value="Spore Coat Polysaccharide Biosynthesis Protein SpsA, Chain A"/>
    <property type="match status" value="1"/>
</dbReference>
<feature type="chain" id="PRO_5016310748" description="DUF2064 domain-containing protein" evidence="2">
    <location>
        <begin position="20"/>
        <end position="260"/>
    </location>
</feature>
<keyword evidence="4" id="KW-1185">Reference proteome</keyword>
<feature type="region of interest" description="Disordered" evidence="1">
    <location>
        <begin position="233"/>
        <end position="260"/>
    </location>
</feature>
<feature type="signal peptide" evidence="2">
    <location>
        <begin position="1"/>
        <end position="19"/>
    </location>
</feature>
<dbReference type="PANTHER" id="PTHR36529">
    <property type="entry name" value="SLL1095 PROTEIN"/>
    <property type="match status" value="1"/>
</dbReference>
<gene>
    <name evidence="3" type="ORF">DDQ68_06595</name>
</gene>
<dbReference type="OrthoDB" id="9798250at2"/>
<evidence type="ECO:0000313" key="4">
    <source>
        <dbReference type="Proteomes" id="UP000245999"/>
    </source>
</evidence>
<protein>
    <recommendedName>
        <fullName evidence="5">DUF2064 domain-containing protein</fullName>
    </recommendedName>
</protein>
<dbReference type="PANTHER" id="PTHR36529:SF1">
    <property type="entry name" value="GLYCOSYLTRANSFERASE"/>
    <property type="match status" value="1"/>
</dbReference>
<dbReference type="KEGG" id="hnv:DDQ68_06595"/>
<evidence type="ECO:0008006" key="5">
    <source>
        <dbReference type="Google" id="ProtNLM"/>
    </source>
</evidence>
<dbReference type="Pfam" id="PF09837">
    <property type="entry name" value="DUF2064"/>
    <property type="match status" value="1"/>
</dbReference>